<feature type="region of interest" description="Disordered" evidence="2">
    <location>
        <begin position="24"/>
        <end position="163"/>
    </location>
</feature>
<feature type="compositionally biased region" description="Polar residues" evidence="2">
    <location>
        <begin position="617"/>
        <end position="627"/>
    </location>
</feature>
<dbReference type="Proteomes" id="UP000799764">
    <property type="component" value="Unassembled WGS sequence"/>
</dbReference>
<protein>
    <submittedName>
        <fullName evidence="3">Uncharacterized protein</fullName>
    </submittedName>
</protein>
<evidence type="ECO:0000256" key="2">
    <source>
        <dbReference type="SAM" id="MobiDB-lite"/>
    </source>
</evidence>
<comment type="caution">
    <text evidence="3">The sequence shown here is derived from an EMBL/GenBank/DDBJ whole genome shotgun (WGS) entry which is preliminary data.</text>
</comment>
<sequence>MLHIPDSPSVSPDDVSLRRRFSFFGQPVSSDDVSPRRQSSFFGGSASPGNVSPRRQNPILLPTNLSSEQASSSNSRTQMRPSGSSIQGIASGSRQPSNAGSTDGHSLYTSPPRSATASGPPAESKSESSSQRFKDAISPLSSHKDTPTPTTAPKLGGGLDNVKVQQQPPTLGFSSISQVETAPVNKNDAKSFATIAEEKAINYFLTQRMVSLFQEAHAKMDPKSFQDMADQMEMLPVGLPREVQVTVEKSRLRTNLMTLLDSIVQFDVKKKVGGTESVEMQSEMKQMPAGTGTSVPTRTTSAEDGDEQRRTFNSLFRYPEHVTQGSNNEARQAHMQSIAKDIRELKDNFVESNTKTMPVLLKQIADELGSMNATNKELVELLKQKVPTHSTGSDPPTGQGYGHETRSEDSRGPFQFGSGPRGPFLGLASATPPASGFAVGLSKPQSPKDDQIAALKDQLRDNQDEIKLWKDLHDDTEREMRKFLQEIEDKNAELELKDIEIARMNAHACSKNNGIQRHQDQPKIHTPYIVDGRFIGSGQMDAAARSAGEQASPRSILRPVNPASGSLSRQISSAAASASGSGLFGGAAHQSATQPATGPSFGNTRKPAPGSLFAGSQKPSSTGSSASGRGLFGATTQQSAQSASSGFFSDPAKPSPGGVFAQPAPGSGLFGTVNRQSGGNVMPGSFLGGGEDSPSGVSFTSGGGDSVSLSRPRARVTSLFGRRGKQATDGWKGIPPLFRPTPAAQVQQRVKSPAIGGSTLGALLATQYTPPVNFRDPNQGPRTAQVEDYLSDEEDL</sequence>
<feature type="region of interest" description="Disordered" evidence="2">
    <location>
        <begin position="540"/>
        <end position="711"/>
    </location>
</feature>
<feature type="compositionally biased region" description="Polar residues" evidence="2">
    <location>
        <begin position="27"/>
        <end position="55"/>
    </location>
</feature>
<feature type="compositionally biased region" description="Low complexity" evidence="2">
    <location>
        <begin position="632"/>
        <end position="649"/>
    </location>
</feature>
<feature type="compositionally biased region" description="Low complexity" evidence="2">
    <location>
        <begin position="66"/>
        <end position="75"/>
    </location>
</feature>
<accession>A0A9P4UGH9</accession>
<keyword evidence="4" id="KW-1185">Reference proteome</keyword>
<feature type="compositionally biased region" description="Polar residues" evidence="2">
    <location>
        <begin position="590"/>
        <end position="603"/>
    </location>
</feature>
<reference evidence="3" key="1">
    <citation type="journal article" date="2020" name="Stud. Mycol.">
        <title>101 Dothideomycetes genomes: a test case for predicting lifestyles and emergence of pathogens.</title>
        <authorList>
            <person name="Haridas S."/>
            <person name="Albert R."/>
            <person name="Binder M."/>
            <person name="Bloem J."/>
            <person name="Labutti K."/>
            <person name="Salamov A."/>
            <person name="Andreopoulos B."/>
            <person name="Baker S."/>
            <person name="Barry K."/>
            <person name="Bills G."/>
            <person name="Bluhm B."/>
            <person name="Cannon C."/>
            <person name="Castanera R."/>
            <person name="Culley D."/>
            <person name="Daum C."/>
            <person name="Ezra D."/>
            <person name="Gonzalez J."/>
            <person name="Henrissat B."/>
            <person name="Kuo A."/>
            <person name="Liang C."/>
            <person name="Lipzen A."/>
            <person name="Lutzoni F."/>
            <person name="Magnuson J."/>
            <person name="Mondo S."/>
            <person name="Nolan M."/>
            <person name="Ohm R."/>
            <person name="Pangilinan J."/>
            <person name="Park H.-J."/>
            <person name="Ramirez L."/>
            <person name="Alfaro M."/>
            <person name="Sun H."/>
            <person name="Tritt A."/>
            <person name="Yoshinaga Y."/>
            <person name="Zwiers L.-H."/>
            <person name="Turgeon B."/>
            <person name="Goodwin S."/>
            <person name="Spatafora J."/>
            <person name="Crous P."/>
            <person name="Grigoriev I."/>
        </authorList>
    </citation>
    <scope>NUCLEOTIDE SEQUENCE</scope>
    <source>
        <strain evidence="3">CBS 690.94</strain>
    </source>
</reference>
<feature type="compositionally biased region" description="Polar residues" evidence="2">
    <location>
        <begin position="387"/>
        <end position="396"/>
    </location>
</feature>
<feature type="compositionally biased region" description="Low complexity" evidence="2">
    <location>
        <begin position="572"/>
        <end position="581"/>
    </location>
</feature>
<gene>
    <name evidence="3" type="ORF">P171DRAFT_470281</name>
</gene>
<keyword evidence="1" id="KW-0175">Coiled coil</keyword>
<name>A0A9P4UGH9_9PLEO</name>
<feature type="region of interest" description="Disordered" evidence="2">
    <location>
        <begin position="770"/>
        <end position="796"/>
    </location>
</feature>
<dbReference type="OrthoDB" id="10583533at2759"/>
<proteinExistence type="predicted"/>
<feature type="compositionally biased region" description="Low complexity" evidence="2">
    <location>
        <begin position="82"/>
        <end position="93"/>
    </location>
</feature>
<feature type="compositionally biased region" description="Polar residues" evidence="2">
    <location>
        <begin position="94"/>
        <end position="117"/>
    </location>
</feature>
<evidence type="ECO:0000313" key="4">
    <source>
        <dbReference type="Proteomes" id="UP000799764"/>
    </source>
</evidence>
<dbReference type="EMBL" id="MU001495">
    <property type="protein sequence ID" value="KAF2448553.1"/>
    <property type="molecule type" value="Genomic_DNA"/>
</dbReference>
<feature type="region of interest" description="Disordered" evidence="2">
    <location>
        <begin position="277"/>
        <end position="307"/>
    </location>
</feature>
<feature type="coiled-coil region" evidence="1">
    <location>
        <begin position="452"/>
        <end position="497"/>
    </location>
</feature>
<dbReference type="AlphaFoldDB" id="A0A9P4UGH9"/>
<feature type="compositionally biased region" description="Polar residues" evidence="2">
    <location>
        <begin position="291"/>
        <end position="302"/>
    </location>
</feature>
<organism evidence="3 4">
    <name type="scientific">Karstenula rhodostoma CBS 690.94</name>
    <dbReference type="NCBI Taxonomy" id="1392251"/>
    <lineage>
        <taxon>Eukaryota</taxon>
        <taxon>Fungi</taxon>
        <taxon>Dikarya</taxon>
        <taxon>Ascomycota</taxon>
        <taxon>Pezizomycotina</taxon>
        <taxon>Dothideomycetes</taxon>
        <taxon>Pleosporomycetidae</taxon>
        <taxon>Pleosporales</taxon>
        <taxon>Massarineae</taxon>
        <taxon>Didymosphaeriaceae</taxon>
        <taxon>Karstenula</taxon>
    </lineage>
</organism>
<evidence type="ECO:0000256" key="1">
    <source>
        <dbReference type="SAM" id="Coils"/>
    </source>
</evidence>
<evidence type="ECO:0000313" key="3">
    <source>
        <dbReference type="EMBL" id="KAF2448553.1"/>
    </source>
</evidence>
<feature type="region of interest" description="Disordered" evidence="2">
    <location>
        <begin position="386"/>
        <end position="419"/>
    </location>
</feature>